<dbReference type="SMART" id="SM00487">
    <property type="entry name" value="DEXDc"/>
    <property type="match status" value="1"/>
</dbReference>
<evidence type="ECO:0000256" key="9">
    <source>
        <dbReference type="SAM" id="MobiDB-lite"/>
    </source>
</evidence>
<keyword evidence="4" id="KW-0347">Helicase</keyword>
<evidence type="ECO:0000259" key="11">
    <source>
        <dbReference type="PROSITE" id="PS51193"/>
    </source>
</evidence>
<dbReference type="GO" id="GO:0003723">
    <property type="term" value="F:RNA binding"/>
    <property type="evidence" value="ECO:0007669"/>
    <property type="project" value="UniProtKB-KW"/>
</dbReference>
<dbReference type="PROSITE" id="PS51194">
    <property type="entry name" value="HELICASE_CTER"/>
    <property type="match status" value="1"/>
</dbReference>
<dbReference type="RefSeq" id="XP_025349604.1">
    <property type="nucleotide sequence ID" value="XM_025494846.1"/>
</dbReference>
<evidence type="ECO:0000256" key="7">
    <source>
        <dbReference type="ARBA" id="ARBA00024355"/>
    </source>
</evidence>
<evidence type="ECO:0000313" key="13">
    <source>
        <dbReference type="EMBL" id="PWN22444.1"/>
    </source>
</evidence>
<evidence type="ECO:0000256" key="8">
    <source>
        <dbReference type="ARBA" id="ARBA00047984"/>
    </source>
</evidence>
<protein>
    <recommendedName>
        <fullName evidence="1">RNA helicase</fullName>
        <ecNumber evidence="1">3.6.4.13</ecNumber>
    </recommendedName>
</protein>
<keyword evidence="6" id="KW-0694">RNA-binding</keyword>
<dbReference type="GO" id="GO:0030490">
    <property type="term" value="P:maturation of SSU-rRNA"/>
    <property type="evidence" value="ECO:0007669"/>
    <property type="project" value="InterPro"/>
</dbReference>
<organism evidence="13 14">
    <name type="scientific">Pseudomicrostroma glucosiphilum</name>
    <dbReference type="NCBI Taxonomy" id="1684307"/>
    <lineage>
        <taxon>Eukaryota</taxon>
        <taxon>Fungi</taxon>
        <taxon>Dikarya</taxon>
        <taxon>Basidiomycota</taxon>
        <taxon>Ustilaginomycotina</taxon>
        <taxon>Exobasidiomycetes</taxon>
        <taxon>Microstromatales</taxon>
        <taxon>Microstromatales incertae sedis</taxon>
        <taxon>Pseudomicrostroma</taxon>
    </lineage>
</organism>
<dbReference type="Pfam" id="PF00270">
    <property type="entry name" value="DEAD"/>
    <property type="match status" value="1"/>
</dbReference>
<feature type="domain" description="Helicase C-terminal" evidence="12">
    <location>
        <begin position="388"/>
        <end position="556"/>
    </location>
</feature>
<dbReference type="EMBL" id="KZ819323">
    <property type="protein sequence ID" value="PWN22444.1"/>
    <property type="molecule type" value="Genomic_DNA"/>
</dbReference>
<dbReference type="InterPro" id="IPR050079">
    <property type="entry name" value="DEAD_box_RNA_helicase"/>
</dbReference>
<dbReference type="GeneID" id="37016580"/>
<dbReference type="GO" id="GO:0005829">
    <property type="term" value="C:cytosol"/>
    <property type="evidence" value="ECO:0007669"/>
    <property type="project" value="TreeGrafter"/>
</dbReference>
<name>A0A316UC53_9BASI</name>
<dbReference type="InterPro" id="IPR014001">
    <property type="entry name" value="Helicase_ATP-bd"/>
</dbReference>
<evidence type="ECO:0000256" key="3">
    <source>
        <dbReference type="ARBA" id="ARBA00022801"/>
    </source>
</evidence>
<accession>A0A316UC53</accession>
<dbReference type="GO" id="GO:0005524">
    <property type="term" value="F:ATP binding"/>
    <property type="evidence" value="ECO:0007669"/>
    <property type="project" value="UniProtKB-KW"/>
</dbReference>
<dbReference type="OrthoDB" id="360161at2759"/>
<dbReference type="STRING" id="1684307.A0A316UC53"/>
<evidence type="ECO:0000256" key="1">
    <source>
        <dbReference type="ARBA" id="ARBA00012552"/>
    </source>
</evidence>
<evidence type="ECO:0000256" key="5">
    <source>
        <dbReference type="ARBA" id="ARBA00022840"/>
    </source>
</evidence>
<evidence type="ECO:0000256" key="4">
    <source>
        <dbReference type="ARBA" id="ARBA00022806"/>
    </source>
</evidence>
<proteinExistence type="inferred from homology"/>
<comment type="catalytic activity">
    <reaction evidence="8">
        <text>ATP + H2O = ADP + phosphate + H(+)</text>
        <dbReference type="Rhea" id="RHEA:13065"/>
        <dbReference type="ChEBI" id="CHEBI:15377"/>
        <dbReference type="ChEBI" id="CHEBI:15378"/>
        <dbReference type="ChEBI" id="CHEBI:30616"/>
        <dbReference type="ChEBI" id="CHEBI:43474"/>
        <dbReference type="ChEBI" id="CHEBI:456216"/>
        <dbReference type="EC" id="3.6.4.13"/>
    </reaction>
</comment>
<dbReference type="PANTHER" id="PTHR47959:SF15">
    <property type="entry name" value="RNA HELICASE"/>
    <property type="match status" value="1"/>
</dbReference>
<evidence type="ECO:0000259" key="10">
    <source>
        <dbReference type="PROSITE" id="PS51192"/>
    </source>
</evidence>
<reference evidence="13 14" key="1">
    <citation type="journal article" date="2018" name="Mol. Biol. Evol.">
        <title>Broad Genomic Sampling Reveals a Smut Pathogenic Ancestry of the Fungal Clade Ustilaginomycotina.</title>
        <authorList>
            <person name="Kijpornyongpan T."/>
            <person name="Mondo S.J."/>
            <person name="Barry K."/>
            <person name="Sandor L."/>
            <person name="Lee J."/>
            <person name="Lipzen A."/>
            <person name="Pangilinan J."/>
            <person name="LaButti K."/>
            <person name="Hainaut M."/>
            <person name="Henrissat B."/>
            <person name="Grigoriev I.V."/>
            <person name="Spatafora J.W."/>
            <person name="Aime M.C."/>
        </authorList>
    </citation>
    <scope>NUCLEOTIDE SEQUENCE [LARGE SCALE GENOMIC DNA]</scope>
    <source>
        <strain evidence="13 14">MCA 4718</strain>
    </source>
</reference>
<sequence length="632" mass="69482">MSAAFRALSLGVGSFDKSRFGPQVDVFDRQERQDQGSQQPSSVAGPSTLPAELDFFGSSSGSNAKGLPSAHSVRSGADGDIGEELKKSNKKRKRELAAKQVPSLDSTTLKAYLRKHRLNISGTDFPRPLVSWAEAGQRYGIPDWMISELESRGWDLTGVQRAALSIAFERRDLLAMAPTGSGKTLAYLLPLVHQIYKDRAARAGSKKAPSPGPRALILSPTRELATQIYDETRRLLQASPEGQEEAARSRPGAIVGKKASKGVRIALLTGGERIRAVEEAEKEASTGGQGAKFDVLISTPLRLVQAVEVEGWSLANVTQVILDEADTLLSAAFLKQTDLLLSLCTSPSLQKSLFSATLPSSVETLSKSFLAPDYIRVIVGAKDSSSEDVSQKLKYVGTEEGKLLELRTMLKMGEVKPPTLLFVQSIERAKDLYNELVYDGLRIDTVHSDLSRTQREGVISSFKRGEIWLLICTEVLSRGLDFKGVELVLNYDFPLSTESYIHRIGRTGRAGRKGRAVTFFTKEDAPNLRSILNIIKQSNPEAATEGNIPQYLLNLPKVGRKEKRRLKRKVVERQSVGEASGSRVKELDEKERREGRRLMEKKGRTEAKAGQQKKKNKSQQSEAVSSDEDESD</sequence>
<keyword evidence="5" id="KW-0067">ATP-binding</keyword>
<dbReference type="PROSITE" id="PS51193">
    <property type="entry name" value="HELICASE_ATP_BIND_2"/>
    <property type="match status" value="1"/>
</dbReference>
<gene>
    <name evidence="13" type="ORF">BCV69DRAFT_311248</name>
</gene>
<keyword evidence="3 13" id="KW-0378">Hydrolase</keyword>
<dbReference type="CDD" id="cd18787">
    <property type="entry name" value="SF2_C_DEAD"/>
    <property type="match status" value="1"/>
</dbReference>
<dbReference type="Gene3D" id="3.40.50.300">
    <property type="entry name" value="P-loop containing nucleotide triphosphate hydrolases"/>
    <property type="match status" value="2"/>
</dbReference>
<dbReference type="InterPro" id="IPR001650">
    <property type="entry name" value="Helicase_C-like"/>
</dbReference>
<feature type="compositionally biased region" description="Basic and acidic residues" evidence="9">
    <location>
        <begin position="583"/>
        <end position="607"/>
    </location>
</feature>
<dbReference type="PANTHER" id="PTHR47959">
    <property type="entry name" value="ATP-DEPENDENT RNA HELICASE RHLE-RELATED"/>
    <property type="match status" value="1"/>
</dbReference>
<dbReference type="CDD" id="cd17957">
    <property type="entry name" value="DEADc_DDX52"/>
    <property type="match status" value="1"/>
</dbReference>
<feature type="domain" description="Helicase ATP-binding" evidence="11">
    <location>
        <begin position="135"/>
        <end position="578"/>
    </location>
</feature>
<comment type="similarity">
    <text evidence="7">Belongs to the DEAD box helicase family. DDX52/ROK1 subfamily.</text>
</comment>
<feature type="region of interest" description="Disordered" evidence="9">
    <location>
        <begin position="30"/>
        <end position="100"/>
    </location>
</feature>
<feature type="domain" description="Helicase ATP-binding" evidence="10">
    <location>
        <begin position="164"/>
        <end position="376"/>
    </location>
</feature>
<dbReference type="GO" id="GO:0016787">
    <property type="term" value="F:hydrolase activity"/>
    <property type="evidence" value="ECO:0007669"/>
    <property type="project" value="UniProtKB-KW"/>
</dbReference>
<evidence type="ECO:0000313" key="14">
    <source>
        <dbReference type="Proteomes" id="UP000245942"/>
    </source>
</evidence>
<dbReference type="Pfam" id="PF00271">
    <property type="entry name" value="Helicase_C"/>
    <property type="match status" value="1"/>
</dbReference>
<dbReference type="InterPro" id="IPR014013">
    <property type="entry name" value="Helic_SF1/SF2_ATP-bd_DinG/Rad3"/>
</dbReference>
<dbReference type="AlphaFoldDB" id="A0A316UC53"/>
<evidence type="ECO:0000256" key="2">
    <source>
        <dbReference type="ARBA" id="ARBA00022741"/>
    </source>
</evidence>
<dbReference type="SMART" id="SM00490">
    <property type="entry name" value="HELICc"/>
    <property type="match status" value="1"/>
</dbReference>
<feature type="region of interest" description="Disordered" evidence="9">
    <location>
        <begin position="572"/>
        <end position="632"/>
    </location>
</feature>
<dbReference type="InterPro" id="IPR027417">
    <property type="entry name" value="P-loop_NTPase"/>
</dbReference>
<feature type="compositionally biased region" description="Polar residues" evidence="9">
    <location>
        <begin position="35"/>
        <end position="45"/>
    </location>
</feature>
<dbReference type="SUPFAM" id="SSF52540">
    <property type="entry name" value="P-loop containing nucleoside triphosphate hydrolases"/>
    <property type="match status" value="1"/>
</dbReference>
<keyword evidence="2" id="KW-0547">Nucleotide-binding</keyword>
<dbReference type="Proteomes" id="UP000245942">
    <property type="component" value="Unassembled WGS sequence"/>
</dbReference>
<dbReference type="InterPro" id="IPR011545">
    <property type="entry name" value="DEAD/DEAH_box_helicase_dom"/>
</dbReference>
<dbReference type="GO" id="GO:0003724">
    <property type="term" value="F:RNA helicase activity"/>
    <property type="evidence" value="ECO:0007669"/>
    <property type="project" value="UniProtKB-EC"/>
</dbReference>
<evidence type="ECO:0000256" key="6">
    <source>
        <dbReference type="ARBA" id="ARBA00022884"/>
    </source>
</evidence>
<dbReference type="InterPro" id="IPR044764">
    <property type="entry name" value="DDX52/Rok1_DEADc"/>
</dbReference>
<dbReference type="PROSITE" id="PS51192">
    <property type="entry name" value="HELICASE_ATP_BIND_1"/>
    <property type="match status" value="1"/>
</dbReference>
<keyword evidence="14" id="KW-1185">Reference proteome</keyword>
<evidence type="ECO:0000259" key="12">
    <source>
        <dbReference type="PROSITE" id="PS51194"/>
    </source>
</evidence>
<dbReference type="EC" id="3.6.4.13" evidence="1"/>